<reference evidence="1" key="1">
    <citation type="submission" date="2014-12" db="EMBL/GenBank/DDBJ databases">
        <title>Insight into the proteome of Arion vulgaris.</title>
        <authorList>
            <person name="Aradska J."/>
            <person name="Bulat T."/>
            <person name="Smidak R."/>
            <person name="Sarate P."/>
            <person name="Gangsoo J."/>
            <person name="Sialana F."/>
            <person name="Bilban M."/>
            <person name="Lubec G."/>
        </authorList>
    </citation>
    <scope>NUCLEOTIDE SEQUENCE</scope>
    <source>
        <tissue evidence="1">Skin</tissue>
    </source>
</reference>
<name>A0A0B7C057_9EUPU</name>
<evidence type="ECO:0000313" key="1">
    <source>
        <dbReference type="EMBL" id="CEK97825.1"/>
    </source>
</evidence>
<protein>
    <submittedName>
        <fullName evidence="1">Uncharacterized protein</fullName>
    </submittedName>
</protein>
<organism evidence="1">
    <name type="scientific">Arion vulgaris</name>
    <dbReference type="NCBI Taxonomy" id="1028688"/>
    <lineage>
        <taxon>Eukaryota</taxon>
        <taxon>Metazoa</taxon>
        <taxon>Spiralia</taxon>
        <taxon>Lophotrochozoa</taxon>
        <taxon>Mollusca</taxon>
        <taxon>Gastropoda</taxon>
        <taxon>Heterobranchia</taxon>
        <taxon>Euthyneura</taxon>
        <taxon>Panpulmonata</taxon>
        <taxon>Eupulmonata</taxon>
        <taxon>Stylommatophora</taxon>
        <taxon>Helicina</taxon>
        <taxon>Arionoidea</taxon>
        <taxon>Arionidae</taxon>
        <taxon>Arion</taxon>
    </lineage>
</organism>
<accession>A0A0B7C057</accession>
<dbReference type="EMBL" id="HACG01050954">
    <property type="protein sequence ID" value="CEK97825.1"/>
    <property type="molecule type" value="Transcribed_RNA"/>
</dbReference>
<proteinExistence type="predicted"/>
<dbReference type="AlphaFoldDB" id="A0A0B7C057"/>
<sequence length="50" mass="5769">MVTTITLEPRKPRLGTTHKHRIHVKLHYQLLPTHTFSLPETSLSLLRATP</sequence>
<gene>
    <name evidence="1" type="primary">ORF217000</name>
</gene>
<feature type="non-terminal residue" evidence="1">
    <location>
        <position position="50"/>
    </location>
</feature>